<evidence type="ECO:0000256" key="4">
    <source>
        <dbReference type="SAM" id="SignalP"/>
    </source>
</evidence>
<dbReference type="Pfam" id="PF00188">
    <property type="entry name" value="CAP"/>
    <property type="match status" value="1"/>
</dbReference>
<dbReference type="InParanoid" id="A0A384B723"/>
<dbReference type="InterPro" id="IPR018244">
    <property type="entry name" value="Allrgn_V5/Tpx1_CS"/>
</dbReference>
<dbReference type="InterPro" id="IPR002413">
    <property type="entry name" value="V5_allergen-like"/>
</dbReference>
<keyword evidence="4" id="KW-0732">Signal</keyword>
<dbReference type="InterPro" id="IPR034121">
    <property type="entry name" value="SCP_GLIPR-1-like"/>
</dbReference>
<evidence type="ECO:0000259" key="5">
    <source>
        <dbReference type="SMART" id="SM00198"/>
    </source>
</evidence>
<feature type="domain" description="SCP" evidence="5">
    <location>
        <begin position="33"/>
        <end position="180"/>
    </location>
</feature>
<dbReference type="RefSeq" id="XP_007195064.2">
    <property type="nucleotide sequence ID" value="XM_007195002.2"/>
</dbReference>
<comment type="subcellular location">
    <subcellularLocation>
        <location evidence="1">Membrane</location>
    </subcellularLocation>
</comment>
<dbReference type="PANTHER" id="PTHR10334">
    <property type="entry name" value="CYSTEINE-RICH SECRETORY PROTEIN-RELATED"/>
    <property type="match status" value="1"/>
</dbReference>
<dbReference type="PROSITE" id="PS01009">
    <property type="entry name" value="CRISP_1"/>
    <property type="match status" value="1"/>
</dbReference>
<proteinExistence type="inferred from homology"/>
<feature type="signal peptide" evidence="4">
    <location>
        <begin position="1"/>
        <end position="16"/>
    </location>
</feature>
<keyword evidence="6" id="KW-1185">Reference proteome</keyword>
<sequence>MIQGKKLNCLWTLGLCLVASKSPPKVPSITNQTFIDESVKAHNEARGRVQPTAANMKHMSWDEGLAKTAKAWANKCKFGHNPCLSKSYQCHPTFQFVGENTWLGALIIFTPKSAVDFWYNETEFYDFNRLSCSKTCGHYTQVVWANSYKVGCAITICPKLGGPDTAIFVCDYGPTGNYPNMPPYTNGTPCSLCEEGDTCIKKLCQNKERDKPRTYPNWNPPGIAPQLIACTPLYLISVFLRLF</sequence>
<keyword evidence="3" id="KW-0472">Membrane</keyword>
<evidence type="ECO:0000256" key="3">
    <source>
        <dbReference type="ARBA" id="ARBA00023136"/>
    </source>
</evidence>
<comment type="similarity">
    <text evidence="2">Belongs to the CRISP family.</text>
</comment>
<dbReference type="GeneID" id="103005241"/>
<dbReference type="CDD" id="cd05385">
    <property type="entry name" value="CAP_GLIPR1-like"/>
    <property type="match status" value="1"/>
</dbReference>
<evidence type="ECO:0000256" key="1">
    <source>
        <dbReference type="ARBA" id="ARBA00004370"/>
    </source>
</evidence>
<dbReference type="InterPro" id="IPR014044">
    <property type="entry name" value="CAP_dom"/>
</dbReference>
<dbReference type="FunCoup" id="A0A384B723">
    <property type="interactions" value="29"/>
</dbReference>
<feature type="chain" id="PRO_5045430775" evidence="4">
    <location>
        <begin position="17"/>
        <end position="243"/>
    </location>
</feature>
<dbReference type="PRINTS" id="PR00838">
    <property type="entry name" value="V5ALLERGEN"/>
</dbReference>
<gene>
    <name evidence="7" type="primary">GLIPR1L1</name>
</gene>
<evidence type="ECO:0000256" key="2">
    <source>
        <dbReference type="ARBA" id="ARBA00009923"/>
    </source>
</evidence>
<dbReference type="GO" id="GO:0005576">
    <property type="term" value="C:extracellular region"/>
    <property type="evidence" value="ECO:0007669"/>
    <property type="project" value="InterPro"/>
</dbReference>
<dbReference type="SUPFAM" id="SSF55797">
    <property type="entry name" value="PR-1-like"/>
    <property type="match status" value="1"/>
</dbReference>
<organism evidence="6 7">
    <name type="scientific">Balaenoptera acutorostrata</name>
    <name type="common">Common minke whale</name>
    <name type="synonym">Balaena rostrata</name>
    <dbReference type="NCBI Taxonomy" id="9767"/>
    <lineage>
        <taxon>Eukaryota</taxon>
        <taxon>Metazoa</taxon>
        <taxon>Chordata</taxon>
        <taxon>Craniata</taxon>
        <taxon>Vertebrata</taxon>
        <taxon>Euteleostomi</taxon>
        <taxon>Mammalia</taxon>
        <taxon>Eutheria</taxon>
        <taxon>Laurasiatheria</taxon>
        <taxon>Artiodactyla</taxon>
        <taxon>Whippomorpha</taxon>
        <taxon>Cetacea</taxon>
        <taxon>Mysticeti</taxon>
        <taxon>Balaenopteridae</taxon>
        <taxon>Balaenoptera</taxon>
    </lineage>
</organism>
<dbReference type="KEGG" id="bacu:103005241"/>
<dbReference type="InterPro" id="IPR001283">
    <property type="entry name" value="CRISP-related"/>
</dbReference>
<protein>
    <submittedName>
        <fullName evidence="7">GLIPR1-like protein 1</fullName>
    </submittedName>
</protein>
<dbReference type="PRINTS" id="PR00837">
    <property type="entry name" value="V5TPXLIKE"/>
</dbReference>
<dbReference type="GO" id="GO:0016020">
    <property type="term" value="C:membrane"/>
    <property type="evidence" value="ECO:0007669"/>
    <property type="project" value="UniProtKB-SubCell"/>
</dbReference>
<name>A0A384B723_BALAC</name>
<reference evidence="7" key="1">
    <citation type="submission" date="2025-08" db="UniProtKB">
        <authorList>
            <consortium name="RefSeq"/>
        </authorList>
    </citation>
    <scope>IDENTIFICATION</scope>
</reference>
<dbReference type="STRING" id="310752.A0A384B723"/>
<evidence type="ECO:0000313" key="6">
    <source>
        <dbReference type="Proteomes" id="UP001652580"/>
    </source>
</evidence>
<dbReference type="InterPro" id="IPR035940">
    <property type="entry name" value="CAP_sf"/>
</dbReference>
<dbReference type="Gene3D" id="3.40.33.10">
    <property type="entry name" value="CAP"/>
    <property type="match status" value="1"/>
</dbReference>
<dbReference type="AlphaFoldDB" id="A0A384B723"/>
<dbReference type="SMART" id="SM00198">
    <property type="entry name" value="SCP"/>
    <property type="match status" value="1"/>
</dbReference>
<accession>A0A384B723</accession>
<dbReference type="Proteomes" id="UP001652580">
    <property type="component" value="Chromosome 11"/>
</dbReference>
<evidence type="ECO:0000313" key="7">
    <source>
        <dbReference type="RefSeq" id="XP_007195064.2"/>
    </source>
</evidence>
<dbReference type="CTD" id="256710"/>